<dbReference type="AlphaFoldDB" id="A0A9P8CDV9"/>
<proteinExistence type="predicted"/>
<dbReference type="SUPFAM" id="SSF143437">
    <property type="entry name" value="THUMP domain-like"/>
    <property type="match status" value="1"/>
</dbReference>
<feature type="compositionally biased region" description="Polar residues" evidence="1">
    <location>
        <begin position="30"/>
        <end position="42"/>
    </location>
</feature>
<dbReference type="EMBL" id="MU253977">
    <property type="protein sequence ID" value="KAG9243434.1"/>
    <property type="molecule type" value="Genomic_DNA"/>
</dbReference>
<dbReference type="CDD" id="cd11717">
    <property type="entry name" value="THUMP_THUMPD1_like"/>
    <property type="match status" value="1"/>
</dbReference>
<dbReference type="InterPro" id="IPR004114">
    <property type="entry name" value="THUMP_dom"/>
</dbReference>
<accession>A0A9P8CDV9</accession>
<evidence type="ECO:0000259" key="2">
    <source>
        <dbReference type="Pfam" id="PF02926"/>
    </source>
</evidence>
<protein>
    <recommendedName>
        <fullName evidence="2">THUMP domain-containing protein</fullName>
    </recommendedName>
</protein>
<dbReference type="Gene3D" id="3.30.2300.10">
    <property type="entry name" value="THUMP superfamily"/>
    <property type="match status" value="1"/>
</dbReference>
<dbReference type="Pfam" id="PF02926">
    <property type="entry name" value="THUMP"/>
    <property type="match status" value="1"/>
</dbReference>
<evidence type="ECO:0000256" key="1">
    <source>
        <dbReference type="SAM" id="MobiDB-lite"/>
    </source>
</evidence>
<dbReference type="PANTHER" id="PTHR13452">
    <property type="entry name" value="THUMP DOMAIN CONTAINING PROTEIN 1-RELATED"/>
    <property type="match status" value="1"/>
</dbReference>
<feature type="compositionally biased region" description="Basic residues" evidence="1">
    <location>
        <begin position="1"/>
        <end position="10"/>
    </location>
</feature>
<dbReference type="Proteomes" id="UP000887226">
    <property type="component" value="Unassembled WGS sequence"/>
</dbReference>
<dbReference type="GO" id="GO:0006400">
    <property type="term" value="P:tRNA modification"/>
    <property type="evidence" value="ECO:0007669"/>
    <property type="project" value="InterPro"/>
</dbReference>
<dbReference type="GO" id="GO:0003723">
    <property type="term" value="F:RNA binding"/>
    <property type="evidence" value="ECO:0007669"/>
    <property type="project" value="InterPro"/>
</dbReference>
<sequence length="324" mass="35704">MADASKRKKRPVDDRDQIGGPKRSKGNSRGKWQTPHQITKSASRGGGARIEPGDQGIWATCAKGQEGRATGELFTMFAECAERFYGILAAPEENLGGDDEDDEDVDIEASIKKEMATIGESRKQPKLFSSVRTNAPCVLFFKTRAPIDPCEFVHRICNEIVADPKVKRLKYINRLTPMILMGRATESGLQEVGKMVLAKHFRLSGDDVQKESGTDEGVLPSYAIRPTIRTHRELQRDVVIKAVANMVDNAHGVNLTKPDKVILVEIYQTVCGMSVVGDDWEALKRYNISELYGGYKANIQAKNGSLPQEALPEAVSINEVTQAS</sequence>
<gene>
    <name evidence="3" type="ORF">BJ878DRAFT_543263</name>
</gene>
<organism evidence="3 4">
    <name type="scientific">Calycina marina</name>
    <dbReference type="NCBI Taxonomy" id="1763456"/>
    <lineage>
        <taxon>Eukaryota</taxon>
        <taxon>Fungi</taxon>
        <taxon>Dikarya</taxon>
        <taxon>Ascomycota</taxon>
        <taxon>Pezizomycotina</taxon>
        <taxon>Leotiomycetes</taxon>
        <taxon>Helotiales</taxon>
        <taxon>Pezizellaceae</taxon>
        <taxon>Calycina</taxon>
    </lineage>
</organism>
<dbReference type="PANTHER" id="PTHR13452:SF10">
    <property type="entry name" value="THUMP DOMAIN-CONTAINING PROTEIN 1"/>
    <property type="match status" value="1"/>
</dbReference>
<dbReference type="InterPro" id="IPR040183">
    <property type="entry name" value="THUMPD1-like"/>
</dbReference>
<name>A0A9P8CDV9_9HELO</name>
<evidence type="ECO:0000313" key="4">
    <source>
        <dbReference type="Proteomes" id="UP000887226"/>
    </source>
</evidence>
<feature type="region of interest" description="Disordered" evidence="1">
    <location>
        <begin position="1"/>
        <end position="54"/>
    </location>
</feature>
<reference evidence="3" key="1">
    <citation type="journal article" date="2021" name="IMA Fungus">
        <title>Genomic characterization of three marine fungi, including Emericellopsis atlantica sp. nov. with signatures of a generalist lifestyle and marine biomass degradation.</title>
        <authorList>
            <person name="Hagestad O.C."/>
            <person name="Hou L."/>
            <person name="Andersen J.H."/>
            <person name="Hansen E.H."/>
            <person name="Altermark B."/>
            <person name="Li C."/>
            <person name="Kuhnert E."/>
            <person name="Cox R.J."/>
            <person name="Crous P.W."/>
            <person name="Spatafora J.W."/>
            <person name="Lail K."/>
            <person name="Amirebrahimi M."/>
            <person name="Lipzen A."/>
            <person name="Pangilinan J."/>
            <person name="Andreopoulos W."/>
            <person name="Hayes R.D."/>
            <person name="Ng V."/>
            <person name="Grigoriev I.V."/>
            <person name="Jackson S.A."/>
            <person name="Sutton T.D.S."/>
            <person name="Dobson A.D.W."/>
            <person name="Rama T."/>
        </authorList>
    </citation>
    <scope>NUCLEOTIDE SEQUENCE</scope>
    <source>
        <strain evidence="3">TRa3180A</strain>
    </source>
</reference>
<feature type="domain" description="THUMP" evidence="2">
    <location>
        <begin position="217"/>
        <end position="276"/>
    </location>
</feature>
<comment type="caution">
    <text evidence="3">The sequence shown here is derived from an EMBL/GenBank/DDBJ whole genome shotgun (WGS) entry which is preliminary data.</text>
</comment>
<evidence type="ECO:0000313" key="3">
    <source>
        <dbReference type="EMBL" id="KAG9243434.1"/>
    </source>
</evidence>
<keyword evidence="4" id="KW-1185">Reference proteome</keyword>
<dbReference type="OrthoDB" id="367221at2759"/>